<reference evidence="2" key="1">
    <citation type="submission" date="2023-07" db="EMBL/GenBank/DDBJ databases">
        <title>Sorghum-associated microbial communities from plants grown in Nebraska, USA.</title>
        <authorList>
            <person name="Schachtman D."/>
        </authorList>
    </citation>
    <scope>NUCLEOTIDE SEQUENCE</scope>
    <source>
        <strain evidence="2">DS3315</strain>
    </source>
</reference>
<keyword evidence="1" id="KW-0812">Transmembrane</keyword>
<dbReference type="PROSITE" id="PS00409">
    <property type="entry name" value="PROKAR_NTER_METHYL"/>
    <property type="match status" value="1"/>
</dbReference>
<feature type="transmembrane region" description="Helical" evidence="1">
    <location>
        <begin position="21"/>
        <end position="41"/>
    </location>
</feature>
<protein>
    <submittedName>
        <fullName evidence="2">Type IV pilus assembly protein PilV</fullName>
    </submittedName>
</protein>
<dbReference type="AlphaFoldDB" id="A0AAW8EJ89"/>
<dbReference type="EMBL" id="JAUSRV010000009">
    <property type="protein sequence ID" value="MDP9972609.1"/>
    <property type="molecule type" value="Genomic_DNA"/>
</dbReference>
<evidence type="ECO:0000313" key="3">
    <source>
        <dbReference type="Proteomes" id="UP001224845"/>
    </source>
</evidence>
<evidence type="ECO:0000313" key="2">
    <source>
        <dbReference type="EMBL" id="MDP9972609.1"/>
    </source>
</evidence>
<organism evidence="2 3">
    <name type="scientific">Variovorax paradoxus</name>
    <dbReference type="NCBI Taxonomy" id="34073"/>
    <lineage>
        <taxon>Bacteria</taxon>
        <taxon>Pseudomonadati</taxon>
        <taxon>Pseudomonadota</taxon>
        <taxon>Betaproteobacteria</taxon>
        <taxon>Burkholderiales</taxon>
        <taxon>Comamonadaceae</taxon>
        <taxon>Variovorax</taxon>
    </lineage>
</organism>
<keyword evidence="1" id="KW-1133">Transmembrane helix</keyword>
<dbReference type="NCBIfam" id="TIGR02532">
    <property type="entry name" value="IV_pilin_GFxxxE"/>
    <property type="match status" value="1"/>
</dbReference>
<name>A0AAW8EJ89_VARPD</name>
<dbReference type="RefSeq" id="WP_307595193.1">
    <property type="nucleotide sequence ID" value="NZ_CAXUQE020000001.1"/>
</dbReference>
<dbReference type="Proteomes" id="UP001224845">
    <property type="component" value="Unassembled WGS sequence"/>
</dbReference>
<sequence length="219" mass="23058">MLVTDFHRFRVRATGTRGFTLIEVLVTIAVMLVGLLGVIGMQARAAVIEFESYQRGEALALVREMQARLTDSRTIVTGYLDPAVSSTDGSVYVGSGANAKDFSTSSVCVSGAGVPLEEAKFEMCQWGLALQGAAAMEGTSKVGAMIGARGCLIRVVPAENNALADIYVTVVWQGKSRAAEPDPDSPAGKNFCASDVDFGTGLRRGASVRVLVPDLHKAS</sequence>
<gene>
    <name evidence="2" type="ORF">J2W39_003851</name>
</gene>
<proteinExistence type="predicted"/>
<dbReference type="Pfam" id="PF07963">
    <property type="entry name" value="N_methyl"/>
    <property type="match status" value="1"/>
</dbReference>
<comment type="caution">
    <text evidence="2">The sequence shown here is derived from an EMBL/GenBank/DDBJ whole genome shotgun (WGS) entry which is preliminary data.</text>
</comment>
<dbReference type="InterPro" id="IPR012902">
    <property type="entry name" value="N_methyl_site"/>
</dbReference>
<evidence type="ECO:0000256" key="1">
    <source>
        <dbReference type="SAM" id="Phobius"/>
    </source>
</evidence>
<keyword evidence="1" id="KW-0472">Membrane</keyword>
<accession>A0AAW8EJ89</accession>